<proteinExistence type="predicted"/>
<keyword evidence="1" id="KW-0472">Membrane</keyword>
<accession>A0A176RZ50</accession>
<organism evidence="2 3">
    <name type="scientific">Candidatus Thiomargarita nelsonii</name>
    <dbReference type="NCBI Taxonomy" id="1003181"/>
    <lineage>
        <taxon>Bacteria</taxon>
        <taxon>Pseudomonadati</taxon>
        <taxon>Pseudomonadota</taxon>
        <taxon>Gammaproteobacteria</taxon>
        <taxon>Thiotrichales</taxon>
        <taxon>Thiotrichaceae</taxon>
        <taxon>Thiomargarita</taxon>
    </lineage>
</organism>
<sequence>MAIYPPKTAKPYLKSGCLVILCFLTYILINLVSWTLFALPNLAKLAPYSNLWQPNTPPSKVDLASLSNNNYKTMKCV</sequence>
<keyword evidence="1" id="KW-1133">Transmembrane helix</keyword>
<gene>
    <name evidence="2" type="ORF">THIOM_003177</name>
</gene>
<comment type="caution">
    <text evidence="2">The sequence shown here is derived from an EMBL/GenBank/DDBJ whole genome shotgun (WGS) entry which is preliminary data.</text>
</comment>
<evidence type="ECO:0000313" key="2">
    <source>
        <dbReference type="EMBL" id="OAD21071.1"/>
    </source>
</evidence>
<dbReference type="Proteomes" id="UP000076962">
    <property type="component" value="Unassembled WGS sequence"/>
</dbReference>
<evidence type="ECO:0000256" key="1">
    <source>
        <dbReference type="SAM" id="Phobius"/>
    </source>
</evidence>
<protein>
    <submittedName>
        <fullName evidence="2">Uncharacterized protein</fullName>
    </submittedName>
</protein>
<dbReference type="EMBL" id="LUTY01001894">
    <property type="protein sequence ID" value="OAD21071.1"/>
    <property type="molecule type" value="Genomic_DNA"/>
</dbReference>
<dbReference type="AlphaFoldDB" id="A0A176RZ50"/>
<keyword evidence="3" id="KW-1185">Reference proteome</keyword>
<reference evidence="2 3" key="1">
    <citation type="submission" date="2016-05" db="EMBL/GenBank/DDBJ databases">
        <title>Single-cell genome of chain-forming Candidatus Thiomargarita nelsonii and comparison to other large sulfur-oxidizing bacteria.</title>
        <authorList>
            <person name="Winkel M."/>
            <person name="Salman V."/>
            <person name="Woyke T."/>
            <person name="Schulz-Vogt H."/>
            <person name="Richter M."/>
            <person name="Flood B."/>
            <person name="Bailey J."/>
            <person name="Amann R."/>
            <person name="Mussmann M."/>
        </authorList>
    </citation>
    <scope>NUCLEOTIDE SEQUENCE [LARGE SCALE GENOMIC DNA]</scope>
    <source>
        <strain evidence="2 3">THI036</strain>
    </source>
</reference>
<feature type="transmembrane region" description="Helical" evidence="1">
    <location>
        <begin position="12"/>
        <end position="37"/>
    </location>
</feature>
<keyword evidence="1" id="KW-0812">Transmembrane</keyword>
<name>A0A176RZ50_9GAMM</name>
<evidence type="ECO:0000313" key="3">
    <source>
        <dbReference type="Proteomes" id="UP000076962"/>
    </source>
</evidence>